<dbReference type="GO" id="GO:0000287">
    <property type="term" value="F:magnesium ion binding"/>
    <property type="evidence" value="ECO:0007669"/>
    <property type="project" value="UniProtKB-UniRule"/>
</dbReference>
<comment type="catalytic activity">
    <reaction evidence="1">
        <text>L-threonyl-[protein] + ATP = 3-O-(5'-adenylyl)-L-threonyl-[protein] + diphosphate</text>
        <dbReference type="Rhea" id="RHEA:54292"/>
        <dbReference type="Rhea" id="RHEA-COMP:11060"/>
        <dbReference type="Rhea" id="RHEA-COMP:13847"/>
        <dbReference type="ChEBI" id="CHEBI:30013"/>
        <dbReference type="ChEBI" id="CHEBI:30616"/>
        <dbReference type="ChEBI" id="CHEBI:33019"/>
        <dbReference type="ChEBI" id="CHEBI:138113"/>
        <dbReference type="EC" id="2.7.7.108"/>
    </reaction>
</comment>
<reference evidence="6 7" key="1">
    <citation type="journal article" date="2012" name="J. Bacteriol.">
        <title>Genome sequence of an alkane-degrading bacterium, Alcanivorax pacificus type strain W11-5, isolated from deep sea sediment.</title>
        <authorList>
            <person name="Lai Q."/>
            <person name="Shao Z."/>
        </authorList>
    </citation>
    <scope>NUCLEOTIDE SEQUENCE [LARGE SCALE GENOMIC DNA]</scope>
    <source>
        <strain evidence="6 7">W11-5</strain>
    </source>
</reference>
<evidence type="ECO:0000313" key="7">
    <source>
        <dbReference type="Proteomes" id="UP000006764"/>
    </source>
</evidence>
<dbReference type="PROSITE" id="PS51459">
    <property type="entry name" value="FIDO"/>
    <property type="match status" value="1"/>
</dbReference>
<organism evidence="6 7">
    <name type="scientific">Isoalcanivorax pacificus W11-5</name>
    <dbReference type="NCBI Taxonomy" id="391936"/>
    <lineage>
        <taxon>Bacteria</taxon>
        <taxon>Pseudomonadati</taxon>
        <taxon>Pseudomonadota</taxon>
        <taxon>Gammaproteobacteria</taxon>
        <taxon>Oceanospirillales</taxon>
        <taxon>Alcanivoracaceae</taxon>
        <taxon>Isoalcanivorax</taxon>
    </lineage>
</organism>
<gene>
    <name evidence="6" type="ORF">S7S_16870</name>
</gene>
<dbReference type="PIRSF" id="PIRSF038925">
    <property type="entry name" value="AMP-prot_trans"/>
    <property type="match status" value="1"/>
</dbReference>
<feature type="active site" evidence="3">
    <location>
        <position position="217"/>
    </location>
</feature>
<dbReference type="HOGENOM" id="CLU_047250_1_1_6"/>
<dbReference type="KEGG" id="apac:S7S_16870"/>
<feature type="binding site" evidence="4">
    <location>
        <begin position="259"/>
        <end position="260"/>
    </location>
    <ligand>
        <name>ATP</name>
        <dbReference type="ChEBI" id="CHEBI:30616"/>
    </ligand>
</feature>
<evidence type="ECO:0000256" key="2">
    <source>
        <dbReference type="PIRSR" id="PIRSR038925-1"/>
    </source>
</evidence>
<protein>
    <recommendedName>
        <fullName evidence="1">Protein adenylyltransferase</fullName>
        <ecNumber evidence="1">2.7.7.108</ecNumber>
    </recommendedName>
    <alternativeName>
        <fullName evidence="1">AMPylator</fullName>
    </alternativeName>
</protein>
<keyword evidence="1" id="KW-0548">Nucleotidyltransferase</keyword>
<sequence>MTESGRFRAGRYIRQPQGYRAFIPAPLPPVDPPLQLDDATQTLLSTADRALGRLDGSIQTLPAADLFVFMYVRKEAVLSSQIEGTQSSLSDVLAAEAQLLDPGRPQDAAEVLNYVRAMRKGLGRLDALPVSVRLIREIHAELMQGVRGEERQPGELRRSQNWIGPGGCTLAEAVYVPPPPHEMGEALSEWEKFLHRDTRLPLLVKVGLAHAQFETIHPFLDGNGRVGRLLITLLLCEKQVLMKPVLYLSHYFRRHRQRYYDLLQATRDDGAWEAWIRFFLEGVASVADEATATARGIVALREQHRQVIIAQFGRRAANGLQVLESLYTMPIISIQHIINLTGVSFPAASQLMDALVRHGILHEITGQQRHRRFQYSAYIALFSDGPAQVGVSEPNEGRP</sequence>
<proteinExistence type="predicted"/>
<keyword evidence="1" id="KW-0808">Transferase</keyword>
<comment type="function">
    <text evidence="1">Adenylyltransferase that mediates the addition of adenosine 5'-monophosphate (AMP) to specific residues of target proteins.</text>
</comment>
<feature type="binding site" evidence="2">
    <location>
        <position position="259"/>
    </location>
    <ligand>
        <name>ATP</name>
        <dbReference type="ChEBI" id="CHEBI:30616"/>
    </ligand>
</feature>
<evidence type="ECO:0000256" key="3">
    <source>
        <dbReference type="PIRSR" id="PIRSR640198-1"/>
    </source>
</evidence>
<dbReference type="InterPro" id="IPR040198">
    <property type="entry name" value="Fido_containing"/>
</dbReference>
<keyword evidence="7" id="KW-1185">Reference proteome</keyword>
<dbReference type="Pfam" id="PF02661">
    <property type="entry name" value="Fic"/>
    <property type="match status" value="1"/>
</dbReference>
<name>A0A0B4XRG3_9GAMM</name>
<dbReference type="EC" id="2.7.7.108" evidence="1"/>
<dbReference type="Pfam" id="PF13784">
    <property type="entry name" value="Fic_N"/>
    <property type="match status" value="1"/>
</dbReference>
<feature type="binding site" evidence="4">
    <location>
        <begin position="221"/>
        <end position="228"/>
    </location>
    <ligand>
        <name>ATP</name>
        <dbReference type="ChEBI" id="CHEBI:30616"/>
    </ligand>
</feature>
<feature type="domain" description="Fido" evidence="5">
    <location>
        <begin position="130"/>
        <end position="281"/>
    </location>
</feature>
<dbReference type="EMBL" id="CP004387">
    <property type="protein sequence ID" value="AJD49786.1"/>
    <property type="molecule type" value="Genomic_DNA"/>
</dbReference>
<accession>A0A0B4XRG3</accession>
<dbReference type="SUPFAM" id="SSF46785">
    <property type="entry name" value="Winged helix' DNA-binding domain"/>
    <property type="match status" value="1"/>
</dbReference>
<dbReference type="OrthoDB" id="9807853at2"/>
<dbReference type="SUPFAM" id="SSF140931">
    <property type="entry name" value="Fic-like"/>
    <property type="match status" value="1"/>
</dbReference>
<comment type="subunit">
    <text evidence="1">Homodimer.</text>
</comment>
<feature type="binding site" evidence="2">
    <location>
        <position position="217"/>
    </location>
    <ligand>
        <name>ATP</name>
        <dbReference type="ChEBI" id="CHEBI:30616"/>
    </ligand>
</feature>
<dbReference type="InterPro" id="IPR026287">
    <property type="entry name" value="SoFic-like"/>
</dbReference>
<dbReference type="Proteomes" id="UP000006764">
    <property type="component" value="Chromosome"/>
</dbReference>
<dbReference type="GO" id="GO:0070733">
    <property type="term" value="F:AMPylase activity"/>
    <property type="evidence" value="ECO:0007669"/>
    <property type="project" value="UniProtKB-UniRule"/>
</dbReference>
<comment type="catalytic activity">
    <reaction evidence="1">
        <text>L-tyrosyl-[protein] + ATP = O-(5'-adenylyl)-L-tyrosyl-[protein] + diphosphate</text>
        <dbReference type="Rhea" id="RHEA:54288"/>
        <dbReference type="Rhea" id="RHEA-COMP:10136"/>
        <dbReference type="Rhea" id="RHEA-COMP:13846"/>
        <dbReference type="ChEBI" id="CHEBI:30616"/>
        <dbReference type="ChEBI" id="CHEBI:33019"/>
        <dbReference type="ChEBI" id="CHEBI:46858"/>
        <dbReference type="ChEBI" id="CHEBI:83624"/>
        <dbReference type="EC" id="2.7.7.108"/>
    </reaction>
</comment>
<dbReference type="STRING" id="391936.S7S_16870"/>
<keyword evidence="1 2" id="KW-0547">Nucleotide-binding</keyword>
<evidence type="ECO:0000313" key="6">
    <source>
        <dbReference type="EMBL" id="AJD49786.1"/>
    </source>
</evidence>
<dbReference type="PANTHER" id="PTHR13504:SF38">
    <property type="entry name" value="FIDO DOMAIN-CONTAINING PROTEIN"/>
    <property type="match status" value="1"/>
</dbReference>
<dbReference type="Gene3D" id="1.10.3290.10">
    <property type="entry name" value="Fido-like domain"/>
    <property type="match status" value="1"/>
</dbReference>
<feature type="binding site" evidence="2">
    <location>
        <position position="83"/>
    </location>
    <ligand>
        <name>ATP</name>
        <dbReference type="ChEBI" id="CHEBI:30616"/>
    </ligand>
</feature>
<dbReference type="RefSeq" id="WP_008733030.1">
    <property type="nucleotide sequence ID" value="NZ_CP004387.1"/>
</dbReference>
<dbReference type="InterPro" id="IPR003812">
    <property type="entry name" value="Fido"/>
</dbReference>
<dbReference type="AlphaFoldDB" id="A0A0B4XRG3"/>
<dbReference type="GO" id="GO:0005524">
    <property type="term" value="F:ATP binding"/>
    <property type="evidence" value="ECO:0007669"/>
    <property type="project" value="UniProtKB-UniRule"/>
</dbReference>
<evidence type="ECO:0000256" key="4">
    <source>
        <dbReference type="PIRSR" id="PIRSR640198-2"/>
    </source>
</evidence>
<feature type="binding site" evidence="2">
    <location>
        <begin position="222"/>
        <end position="228"/>
    </location>
    <ligand>
        <name>ATP</name>
        <dbReference type="ChEBI" id="CHEBI:30616"/>
    </ligand>
</feature>
<dbReference type="InterPro" id="IPR036390">
    <property type="entry name" value="WH_DNA-bd_sf"/>
</dbReference>
<evidence type="ECO:0000259" key="5">
    <source>
        <dbReference type="PROSITE" id="PS51459"/>
    </source>
</evidence>
<evidence type="ECO:0000256" key="1">
    <source>
        <dbReference type="PIRNR" id="PIRNR038925"/>
    </source>
</evidence>
<dbReference type="InterPro" id="IPR036597">
    <property type="entry name" value="Fido-like_dom_sf"/>
</dbReference>
<dbReference type="GO" id="GO:0042803">
    <property type="term" value="F:protein homodimerization activity"/>
    <property type="evidence" value="ECO:0007669"/>
    <property type="project" value="UniProtKB-UniRule"/>
</dbReference>
<dbReference type="PANTHER" id="PTHR13504">
    <property type="entry name" value="FIDO DOMAIN-CONTAINING PROTEIN DDB_G0283145"/>
    <property type="match status" value="1"/>
</dbReference>
<dbReference type="InterPro" id="IPR025758">
    <property type="entry name" value="Fic/DOC_N"/>
</dbReference>
<keyword evidence="1 2" id="KW-0067">ATP-binding</keyword>